<dbReference type="RefSeq" id="WP_090729295.1">
    <property type="nucleotide sequence ID" value="NZ_FNYQ01000003.1"/>
</dbReference>
<evidence type="ECO:0000256" key="2">
    <source>
        <dbReference type="ARBA" id="ARBA00023125"/>
    </source>
</evidence>
<proteinExistence type="predicted"/>
<dbReference type="SUPFAM" id="SSF46955">
    <property type="entry name" value="Putative DNA-binding domain"/>
    <property type="match status" value="1"/>
</dbReference>
<dbReference type="PANTHER" id="PTHR30204:SF67">
    <property type="entry name" value="HTH-TYPE TRANSCRIPTIONAL REGULATOR MLRA-RELATED"/>
    <property type="match status" value="1"/>
</dbReference>
<reference evidence="5 6" key="1">
    <citation type="submission" date="2016-10" db="EMBL/GenBank/DDBJ databases">
        <authorList>
            <person name="de Groot N.N."/>
        </authorList>
    </citation>
    <scope>NUCLEOTIDE SEQUENCE [LARGE SCALE GENOMIC DNA]</scope>
    <source>
        <strain evidence="5 6">DSM 373</strain>
    </source>
</reference>
<dbReference type="InterPro" id="IPR009061">
    <property type="entry name" value="DNA-bd_dom_put_sf"/>
</dbReference>
<dbReference type="EMBL" id="FNYQ01000003">
    <property type="protein sequence ID" value="SEI44064.1"/>
    <property type="molecule type" value="Genomic_DNA"/>
</dbReference>
<dbReference type="InterPro" id="IPR036594">
    <property type="entry name" value="Meth_synthase_dom"/>
</dbReference>
<keyword evidence="3" id="KW-0804">Transcription</keyword>
<dbReference type="SMART" id="SM00422">
    <property type="entry name" value="HTH_MERR"/>
    <property type="match status" value="1"/>
</dbReference>
<evidence type="ECO:0000313" key="5">
    <source>
        <dbReference type="EMBL" id="SEI44064.1"/>
    </source>
</evidence>
<gene>
    <name evidence="5" type="ORF">SAMN04244572_00252</name>
</gene>
<dbReference type="Pfam" id="PF13411">
    <property type="entry name" value="MerR_1"/>
    <property type="match status" value="1"/>
</dbReference>
<dbReference type="GO" id="GO:0003677">
    <property type="term" value="F:DNA binding"/>
    <property type="evidence" value="ECO:0007669"/>
    <property type="project" value="UniProtKB-KW"/>
</dbReference>
<dbReference type="OrthoDB" id="9800334at2"/>
<evidence type="ECO:0000256" key="1">
    <source>
        <dbReference type="ARBA" id="ARBA00023015"/>
    </source>
</evidence>
<dbReference type="CDD" id="cd01104">
    <property type="entry name" value="HTH_MlrA-CarA"/>
    <property type="match status" value="1"/>
</dbReference>
<dbReference type="Gene3D" id="1.10.1660.10">
    <property type="match status" value="1"/>
</dbReference>
<dbReference type="InterPro" id="IPR000551">
    <property type="entry name" value="MerR-type_HTH_dom"/>
</dbReference>
<dbReference type="PANTHER" id="PTHR30204">
    <property type="entry name" value="REDOX-CYCLING DRUG-SENSING TRANSCRIPTIONAL ACTIVATOR SOXR"/>
    <property type="match status" value="1"/>
</dbReference>
<dbReference type="Pfam" id="PF02607">
    <property type="entry name" value="B12-binding_2"/>
    <property type="match status" value="1"/>
</dbReference>
<dbReference type="InterPro" id="IPR003759">
    <property type="entry name" value="Cbl-bd_cap"/>
</dbReference>
<name>A0A1H6QSZ9_9GAMM</name>
<dbReference type="Gene3D" id="1.10.1240.10">
    <property type="entry name" value="Methionine synthase domain"/>
    <property type="match status" value="1"/>
</dbReference>
<dbReference type="InterPro" id="IPR047057">
    <property type="entry name" value="MerR_fam"/>
</dbReference>
<dbReference type="GO" id="GO:0003700">
    <property type="term" value="F:DNA-binding transcription factor activity"/>
    <property type="evidence" value="ECO:0007669"/>
    <property type="project" value="InterPro"/>
</dbReference>
<organism evidence="5 6">
    <name type="scientific">Azotobacter beijerinckii</name>
    <dbReference type="NCBI Taxonomy" id="170623"/>
    <lineage>
        <taxon>Bacteria</taxon>
        <taxon>Pseudomonadati</taxon>
        <taxon>Pseudomonadota</taxon>
        <taxon>Gammaproteobacteria</taxon>
        <taxon>Pseudomonadales</taxon>
        <taxon>Pseudomonadaceae</taxon>
        <taxon>Azotobacter</taxon>
    </lineage>
</organism>
<dbReference type="PROSITE" id="PS50937">
    <property type="entry name" value="HTH_MERR_2"/>
    <property type="match status" value="1"/>
</dbReference>
<evidence type="ECO:0000313" key="6">
    <source>
        <dbReference type="Proteomes" id="UP000199250"/>
    </source>
</evidence>
<evidence type="ECO:0000256" key="3">
    <source>
        <dbReference type="ARBA" id="ARBA00023163"/>
    </source>
</evidence>
<keyword evidence="2 5" id="KW-0238">DNA-binding</keyword>
<keyword evidence="1" id="KW-0805">Transcription regulation</keyword>
<evidence type="ECO:0000259" key="4">
    <source>
        <dbReference type="PROSITE" id="PS50937"/>
    </source>
</evidence>
<accession>A0A1H6QSZ9</accession>
<protein>
    <submittedName>
        <fullName evidence="5">DNA-binding transcriptional regulator, MerR family</fullName>
    </submittedName>
</protein>
<dbReference type="Proteomes" id="UP000199250">
    <property type="component" value="Unassembled WGS sequence"/>
</dbReference>
<sequence length="319" mass="35228">MNDTHSPGPDEPADDECALLARGLLPIREVARQTGVNPVTLRAWERRYGLIVPQRTPKGHRLYSAAQVAQIREILDWLERGVAVSQVRGLLGGARPPADADEHDWPMRRRQLLEAVAALAERALDDGFNQAMALYPPATLCRQLLLPLLDELHRRWRNPPGARLEQVFFLSWLRSKLGARLYHNNRLHGRSPLLLLNLAERPMEPGLWLCAWLASNAECPVSVLDWPVPAPELALAVERMQPRAVLLYGSRSLDTAHLQRLLQGVGCPRLLCGPAASIHREALAPLAGLHLADDPLDALQRLQALGLLGGPSGESPCVN</sequence>
<dbReference type="AlphaFoldDB" id="A0A1H6QSZ9"/>
<feature type="domain" description="HTH merR-type" evidence="4">
    <location>
        <begin position="24"/>
        <end position="93"/>
    </location>
</feature>